<dbReference type="Proteomes" id="UP000319824">
    <property type="component" value="Unassembled WGS sequence"/>
</dbReference>
<protein>
    <submittedName>
        <fullName evidence="1">tRNA(Ile)-lysidine synthase</fullName>
    </submittedName>
</protein>
<reference evidence="1 2" key="1">
    <citation type="submission" date="2019-06" db="EMBL/GenBank/DDBJ databases">
        <title>Pac Bio to generate improved reference genome sequences for organisms with transposon mutant libraries (support for FEBA project).</title>
        <authorList>
            <person name="Blow M."/>
        </authorList>
    </citation>
    <scope>NUCLEOTIDE SEQUENCE [LARGE SCALE GENOMIC DNA]</scope>
    <source>
        <strain evidence="1 2">USDA 1844</strain>
    </source>
</reference>
<name>A0A559SQB0_9HYPH</name>
<evidence type="ECO:0000313" key="1">
    <source>
        <dbReference type="EMBL" id="TVZ64538.1"/>
    </source>
</evidence>
<evidence type="ECO:0000313" key="2">
    <source>
        <dbReference type="Proteomes" id="UP000319824"/>
    </source>
</evidence>
<comment type="caution">
    <text evidence="1">The sequence shown here is derived from an EMBL/GenBank/DDBJ whole genome shotgun (WGS) entry which is preliminary data.</text>
</comment>
<gene>
    <name evidence="1" type="ORF">BCL32_4795</name>
</gene>
<dbReference type="AlphaFoldDB" id="A0A559SQB0"/>
<proteinExistence type="predicted"/>
<organism evidence="1 2">
    <name type="scientific">Rhizobium mongolense USDA 1844</name>
    <dbReference type="NCBI Taxonomy" id="1079460"/>
    <lineage>
        <taxon>Bacteria</taxon>
        <taxon>Pseudomonadati</taxon>
        <taxon>Pseudomonadota</taxon>
        <taxon>Alphaproteobacteria</taxon>
        <taxon>Hyphomicrobiales</taxon>
        <taxon>Rhizobiaceae</taxon>
        <taxon>Rhizobium/Agrobacterium group</taxon>
        <taxon>Rhizobium</taxon>
    </lineage>
</organism>
<sequence length="75" mass="8033">METLPIETAAPRLSVIPVLVTGIEPRRVYAVNDSLSLARTSFAAKASGAPAPCEKHSDEGMRFEVIAHQQRGSIS</sequence>
<dbReference type="EMBL" id="VISO01000003">
    <property type="protein sequence ID" value="TVZ64538.1"/>
    <property type="molecule type" value="Genomic_DNA"/>
</dbReference>
<accession>A0A559SQB0</accession>